<keyword evidence="1" id="KW-0812">Transmembrane</keyword>
<keyword evidence="3" id="KW-1185">Reference proteome</keyword>
<evidence type="ECO:0000313" key="2">
    <source>
        <dbReference type="EMBL" id="CAD0088871.1"/>
    </source>
</evidence>
<proteinExistence type="predicted"/>
<sequence>MNEMAYIVQAWLPLLVWQQVDAPKYHKGFITVTCLSVCIIITALGTRFLHDREIQRGEKEVIRGETEGYETGVETPLQHTVEVQSGGKAYV</sequence>
<keyword evidence="1" id="KW-0472">Membrane</keyword>
<dbReference type="Proteomes" id="UP000716446">
    <property type="component" value="Unassembled WGS sequence"/>
</dbReference>
<keyword evidence="1" id="KW-1133">Transmembrane helix</keyword>
<protein>
    <submittedName>
        <fullName evidence="2">Uncharacterized protein</fullName>
    </submittedName>
</protein>
<name>A0A9N8PAI1_9PEZI</name>
<gene>
    <name evidence="2" type="ORF">AWRI4619_LOCUS5487</name>
</gene>
<comment type="caution">
    <text evidence="2">The sequence shown here is derived from an EMBL/GenBank/DDBJ whole genome shotgun (WGS) entry which is preliminary data.</text>
</comment>
<dbReference type="EMBL" id="CAIJEN010000007">
    <property type="protein sequence ID" value="CAD0088871.1"/>
    <property type="molecule type" value="Genomic_DNA"/>
</dbReference>
<evidence type="ECO:0000256" key="1">
    <source>
        <dbReference type="SAM" id="Phobius"/>
    </source>
</evidence>
<dbReference type="AlphaFoldDB" id="A0A9N8PAI1"/>
<evidence type="ECO:0000313" key="3">
    <source>
        <dbReference type="Proteomes" id="UP000716446"/>
    </source>
</evidence>
<feature type="transmembrane region" description="Helical" evidence="1">
    <location>
        <begin position="28"/>
        <end position="49"/>
    </location>
</feature>
<organism evidence="2 3">
    <name type="scientific">Aureobasidium vineae</name>
    <dbReference type="NCBI Taxonomy" id="2773715"/>
    <lineage>
        <taxon>Eukaryota</taxon>
        <taxon>Fungi</taxon>
        <taxon>Dikarya</taxon>
        <taxon>Ascomycota</taxon>
        <taxon>Pezizomycotina</taxon>
        <taxon>Dothideomycetes</taxon>
        <taxon>Dothideomycetidae</taxon>
        <taxon>Dothideales</taxon>
        <taxon>Saccotheciaceae</taxon>
        <taxon>Aureobasidium</taxon>
    </lineage>
</organism>
<accession>A0A9N8PAI1</accession>
<reference evidence="2" key="1">
    <citation type="submission" date="2020-06" db="EMBL/GenBank/DDBJ databases">
        <authorList>
            <person name="Onetto C."/>
        </authorList>
    </citation>
    <scope>NUCLEOTIDE SEQUENCE</scope>
</reference>